<evidence type="ECO:0000313" key="2">
    <source>
        <dbReference type="Proteomes" id="UP001500220"/>
    </source>
</evidence>
<sequence length="77" mass="8378">MRGPGPTADHAIPVDGRDFPREVPAVNACRASFPAFCAVVQSPQVTPPSHSGSWNRGRGVRLWREWDRAGVAAARRD</sequence>
<dbReference type="EMBL" id="BAAAHC010000006">
    <property type="protein sequence ID" value="GAA0514232.1"/>
    <property type="molecule type" value="Genomic_DNA"/>
</dbReference>
<organism evidence="1 2">
    <name type="scientific">Saccharopolyspora thermophila</name>
    <dbReference type="NCBI Taxonomy" id="89367"/>
    <lineage>
        <taxon>Bacteria</taxon>
        <taxon>Bacillati</taxon>
        <taxon>Actinomycetota</taxon>
        <taxon>Actinomycetes</taxon>
        <taxon>Pseudonocardiales</taxon>
        <taxon>Pseudonocardiaceae</taxon>
        <taxon>Saccharopolyspora</taxon>
    </lineage>
</organism>
<dbReference type="Proteomes" id="UP001500220">
    <property type="component" value="Unassembled WGS sequence"/>
</dbReference>
<name>A0ABP3M9Q1_9PSEU</name>
<accession>A0ABP3M9Q1</accession>
<proteinExistence type="predicted"/>
<reference evidence="2" key="1">
    <citation type="journal article" date="2019" name="Int. J. Syst. Evol. Microbiol.">
        <title>The Global Catalogue of Microorganisms (GCM) 10K type strain sequencing project: providing services to taxonomists for standard genome sequencing and annotation.</title>
        <authorList>
            <consortium name="The Broad Institute Genomics Platform"/>
            <consortium name="The Broad Institute Genome Sequencing Center for Infectious Disease"/>
            <person name="Wu L."/>
            <person name="Ma J."/>
        </authorList>
    </citation>
    <scope>NUCLEOTIDE SEQUENCE [LARGE SCALE GENOMIC DNA]</scope>
    <source>
        <strain evidence="2">JCM 10664</strain>
    </source>
</reference>
<protein>
    <submittedName>
        <fullName evidence="1">Uncharacterized protein</fullName>
    </submittedName>
</protein>
<gene>
    <name evidence="1" type="ORF">GCM10009545_15470</name>
</gene>
<evidence type="ECO:0000313" key="1">
    <source>
        <dbReference type="EMBL" id="GAA0514232.1"/>
    </source>
</evidence>
<keyword evidence="2" id="KW-1185">Reference proteome</keyword>
<comment type="caution">
    <text evidence="1">The sequence shown here is derived from an EMBL/GenBank/DDBJ whole genome shotgun (WGS) entry which is preliminary data.</text>
</comment>